<dbReference type="VEuPathDB" id="VectorBase:AFAF011985"/>
<protein>
    <submittedName>
        <fullName evidence="2">Uncharacterized protein</fullName>
    </submittedName>
</protein>
<evidence type="ECO:0000313" key="2">
    <source>
        <dbReference type="EnsemblMetazoa" id="AFAF011985-PA"/>
    </source>
</evidence>
<reference evidence="2" key="2">
    <citation type="submission" date="2020-05" db="UniProtKB">
        <authorList>
            <consortium name="EnsemblMetazoa"/>
        </authorList>
    </citation>
    <scope>IDENTIFICATION</scope>
    <source>
        <strain evidence="2">FAR1</strain>
    </source>
</reference>
<evidence type="ECO:0000256" key="1">
    <source>
        <dbReference type="SAM" id="MobiDB-lite"/>
    </source>
</evidence>
<evidence type="ECO:0000313" key="3">
    <source>
        <dbReference type="Proteomes" id="UP000075886"/>
    </source>
</evidence>
<dbReference type="Proteomes" id="UP000075886">
    <property type="component" value="Unassembled WGS sequence"/>
</dbReference>
<feature type="compositionally biased region" description="Polar residues" evidence="1">
    <location>
        <begin position="63"/>
        <end position="76"/>
    </location>
</feature>
<organism evidence="2 3">
    <name type="scientific">Anopheles farauti</name>
    <dbReference type="NCBI Taxonomy" id="69004"/>
    <lineage>
        <taxon>Eukaryota</taxon>
        <taxon>Metazoa</taxon>
        <taxon>Ecdysozoa</taxon>
        <taxon>Arthropoda</taxon>
        <taxon>Hexapoda</taxon>
        <taxon>Insecta</taxon>
        <taxon>Pterygota</taxon>
        <taxon>Neoptera</taxon>
        <taxon>Endopterygota</taxon>
        <taxon>Diptera</taxon>
        <taxon>Nematocera</taxon>
        <taxon>Culicoidea</taxon>
        <taxon>Culicidae</taxon>
        <taxon>Anophelinae</taxon>
        <taxon>Anopheles</taxon>
    </lineage>
</organism>
<name>A0A182QKB9_9DIPT</name>
<feature type="region of interest" description="Disordered" evidence="1">
    <location>
        <begin position="33"/>
        <end position="77"/>
    </location>
</feature>
<feature type="region of interest" description="Disordered" evidence="1">
    <location>
        <begin position="132"/>
        <end position="199"/>
    </location>
</feature>
<dbReference type="AlphaFoldDB" id="A0A182QKB9"/>
<reference evidence="3" key="1">
    <citation type="submission" date="2014-01" db="EMBL/GenBank/DDBJ databases">
        <title>The Genome Sequence of Anopheles farauti FAR1 (V2).</title>
        <authorList>
            <consortium name="The Broad Institute Genomics Platform"/>
            <person name="Neafsey D.E."/>
            <person name="Besansky N."/>
            <person name="Howell P."/>
            <person name="Walton C."/>
            <person name="Young S.K."/>
            <person name="Zeng Q."/>
            <person name="Gargeya S."/>
            <person name="Fitzgerald M."/>
            <person name="Haas B."/>
            <person name="Abouelleil A."/>
            <person name="Allen A.W."/>
            <person name="Alvarado L."/>
            <person name="Arachchi H.M."/>
            <person name="Berlin A.M."/>
            <person name="Chapman S.B."/>
            <person name="Gainer-Dewar J."/>
            <person name="Goldberg J."/>
            <person name="Griggs A."/>
            <person name="Gujja S."/>
            <person name="Hansen M."/>
            <person name="Howarth C."/>
            <person name="Imamovic A."/>
            <person name="Ireland A."/>
            <person name="Larimer J."/>
            <person name="McCowan C."/>
            <person name="Murphy C."/>
            <person name="Pearson M."/>
            <person name="Poon T.W."/>
            <person name="Priest M."/>
            <person name="Roberts A."/>
            <person name="Saif S."/>
            <person name="Shea T."/>
            <person name="Sisk P."/>
            <person name="Sykes S."/>
            <person name="Wortman J."/>
            <person name="Nusbaum C."/>
            <person name="Birren B."/>
        </authorList>
    </citation>
    <scope>NUCLEOTIDE SEQUENCE [LARGE SCALE GENOMIC DNA]</scope>
    <source>
        <strain evidence="3">FAR1</strain>
    </source>
</reference>
<dbReference type="EMBL" id="AXCN02002086">
    <property type="status" value="NOT_ANNOTATED_CDS"/>
    <property type="molecule type" value="Genomic_DNA"/>
</dbReference>
<proteinExistence type="predicted"/>
<dbReference type="EnsemblMetazoa" id="AFAF011985-RA">
    <property type="protein sequence ID" value="AFAF011985-PA"/>
    <property type="gene ID" value="AFAF011985"/>
</dbReference>
<sequence>MLTVNNLRGFRLMCEWDGYFRVCRTDGSFPIDTDTSEFCGQTPDDPWTNGPRRGEHSDEQFDEGTQQKRPQRSASGQYRFLRRVRQMEPVLPTRVLVEHQHQQCRARDGVDEQELAHTVDVHGKVVHKGWCGRTLPEVGGKQIAGTDDPAREQGHDHERQQRFVGLVSDETGSCKGGKNPNGELLSRGVAADQDTSDAR</sequence>
<feature type="compositionally biased region" description="Basic and acidic residues" evidence="1">
    <location>
        <begin position="148"/>
        <end position="161"/>
    </location>
</feature>
<accession>A0A182QKB9</accession>
<keyword evidence="3" id="KW-1185">Reference proteome</keyword>